<organism evidence="2 3">
    <name type="scientific">Lineolata rhizophorae</name>
    <dbReference type="NCBI Taxonomy" id="578093"/>
    <lineage>
        <taxon>Eukaryota</taxon>
        <taxon>Fungi</taxon>
        <taxon>Dikarya</taxon>
        <taxon>Ascomycota</taxon>
        <taxon>Pezizomycotina</taxon>
        <taxon>Dothideomycetes</taxon>
        <taxon>Dothideomycetes incertae sedis</taxon>
        <taxon>Lineolatales</taxon>
        <taxon>Lineolataceae</taxon>
        <taxon>Lineolata</taxon>
    </lineage>
</organism>
<evidence type="ECO:0000313" key="2">
    <source>
        <dbReference type="EMBL" id="KAF2461604.1"/>
    </source>
</evidence>
<evidence type="ECO:0000313" key="3">
    <source>
        <dbReference type="Proteomes" id="UP000799766"/>
    </source>
</evidence>
<feature type="transmembrane region" description="Helical" evidence="1">
    <location>
        <begin position="44"/>
        <end position="62"/>
    </location>
</feature>
<dbReference type="EMBL" id="MU001671">
    <property type="protein sequence ID" value="KAF2461604.1"/>
    <property type="molecule type" value="Genomic_DNA"/>
</dbReference>
<keyword evidence="1" id="KW-0812">Transmembrane</keyword>
<name>A0A6A6PCC3_9PEZI</name>
<feature type="transmembrane region" description="Helical" evidence="1">
    <location>
        <begin position="74"/>
        <end position="99"/>
    </location>
</feature>
<protein>
    <submittedName>
        <fullName evidence="2">Uncharacterized protein</fullName>
    </submittedName>
</protein>
<keyword evidence="1" id="KW-1133">Transmembrane helix</keyword>
<accession>A0A6A6PCC3</accession>
<sequence>MPRQELPTSLLWSLIASRSLSVAICLGALCLEIYISAAHNSTNLFVYVAFFLILFGDVRSVIHLVSQERNLPLCLLIVWGLIGIGFLVVAAVTTLLWGFGNTSEDSDRWRREHGDEISLMVGLRAVIGTEIGI</sequence>
<keyword evidence="1" id="KW-0472">Membrane</keyword>
<proteinExistence type="predicted"/>
<evidence type="ECO:0000256" key="1">
    <source>
        <dbReference type="SAM" id="Phobius"/>
    </source>
</evidence>
<gene>
    <name evidence="2" type="ORF">BDY21DRAFT_332675</name>
</gene>
<reference evidence="2" key="1">
    <citation type="journal article" date="2020" name="Stud. Mycol.">
        <title>101 Dothideomycetes genomes: a test case for predicting lifestyles and emergence of pathogens.</title>
        <authorList>
            <person name="Haridas S."/>
            <person name="Albert R."/>
            <person name="Binder M."/>
            <person name="Bloem J."/>
            <person name="Labutti K."/>
            <person name="Salamov A."/>
            <person name="Andreopoulos B."/>
            <person name="Baker S."/>
            <person name="Barry K."/>
            <person name="Bills G."/>
            <person name="Bluhm B."/>
            <person name="Cannon C."/>
            <person name="Castanera R."/>
            <person name="Culley D."/>
            <person name="Daum C."/>
            <person name="Ezra D."/>
            <person name="Gonzalez J."/>
            <person name="Henrissat B."/>
            <person name="Kuo A."/>
            <person name="Liang C."/>
            <person name="Lipzen A."/>
            <person name="Lutzoni F."/>
            <person name="Magnuson J."/>
            <person name="Mondo S."/>
            <person name="Nolan M."/>
            <person name="Ohm R."/>
            <person name="Pangilinan J."/>
            <person name="Park H.-J."/>
            <person name="Ramirez L."/>
            <person name="Alfaro M."/>
            <person name="Sun H."/>
            <person name="Tritt A."/>
            <person name="Yoshinaga Y."/>
            <person name="Zwiers L.-H."/>
            <person name="Turgeon B."/>
            <person name="Goodwin S."/>
            <person name="Spatafora J."/>
            <person name="Crous P."/>
            <person name="Grigoriev I."/>
        </authorList>
    </citation>
    <scope>NUCLEOTIDE SEQUENCE</scope>
    <source>
        <strain evidence="2">ATCC 16933</strain>
    </source>
</reference>
<dbReference type="AlphaFoldDB" id="A0A6A6PCC3"/>
<keyword evidence="3" id="KW-1185">Reference proteome</keyword>
<dbReference type="Proteomes" id="UP000799766">
    <property type="component" value="Unassembled WGS sequence"/>
</dbReference>
<feature type="transmembrane region" description="Helical" evidence="1">
    <location>
        <begin position="20"/>
        <end position="38"/>
    </location>
</feature>